<dbReference type="Proteomes" id="UP000060487">
    <property type="component" value="Unassembled WGS sequence"/>
</dbReference>
<dbReference type="RefSeq" id="WP_085052098.1">
    <property type="nucleotide sequence ID" value="NZ_LNQR01000056.1"/>
</dbReference>
<proteinExistence type="predicted"/>
<dbReference type="PANTHER" id="PTHR42759:SF1">
    <property type="entry name" value="MAGNESIUM-CHELATASE SUBUNIT CHLD"/>
    <property type="match status" value="1"/>
</dbReference>
<dbReference type="InterPro" id="IPR002078">
    <property type="entry name" value="Sigma_54_int"/>
</dbReference>
<dbReference type="Gene3D" id="3.40.50.300">
    <property type="entry name" value="P-loop containing nucleotide triphosphate hydrolases"/>
    <property type="match status" value="1"/>
</dbReference>
<dbReference type="InterPro" id="IPR050764">
    <property type="entry name" value="CbbQ/NirQ/NorQ/GpvN"/>
</dbReference>
<dbReference type="SUPFAM" id="SSF52540">
    <property type="entry name" value="P-loop containing nucleoside triphosphate hydrolases"/>
    <property type="match status" value="1"/>
</dbReference>
<dbReference type="EMBL" id="LNQR01000056">
    <property type="protein sequence ID" value="KWT86752.1"/>
    <property type="molecule type" value="Genomic_DNA"/>
</dbReference>
<accession>A0ABR5SH63</accession>
<organism evidence="2 3">
    <name type="scientific">Candidatus Magnetominusculus xianensis</name>
    <dbReference type="NCBI Taxonomy" id="1748249"/>
    <lineage>
        <taxon>Bacteria</taxon>
        <taxon>Pseudomonadati</taxon>
        <taxon>Nitrospirota</taxon>
        <taxon>Nitrospiria</taxon>
        <taxon>Nitrospirales</taxon>
        <taxon>Nitrospiraceae</taxon>
        <taxon>Candidatus Magnetominusculus</taxon>
    </lineage>
</organism>
<dbReference type="InterPro" id="IPR027417">
    <property type="entry name" value="P-loop_NTPase"/>
</dbReference>
<protein>
    <submittedName>
        <fullName evidence="2">Mg-chelatase subunit ChlI</fullName>
    </submittedName>
</protein>
<dbReference type="Pfam" id="PF00158">
    <property type="entry name" value="Sigma54_activat"/>
    <property type="match status" value="1"/>
</dbReference>
<evidence type="ECO:0000313" key="2">
    <source>
        <dbReference type="EMBL" id="KWT86752.1"/>
    </source>
</evidence>
<evidence type="ECO:0000313" key="3">
    <source>
        <dbReference type="Proteomes" id="UP000060487"/>
    </source>
</evidence>
<reference evidence="2 3" key="1">
    <citation type="submission" date="2015-11" db="EMBL/GenBank/DDBJ databases">
        <authorList>
            <person name="Lin W."/>
        </authorList>
    </citation>
    <scope>NUCLEOTIDE SEQUENCE [LARGE SCALE GENOMIC DNA]</scope>
    <source>
        <strain evidence="2 3">HCH-1</strain>
    </source>
</reference>
<name>A0ABR5SH63_9BACT</name>
<keyword evidence="3" id="KW-1185">Reference proteome</keyword>
<gene>
    <name evidence="2" type="ORF">ASN18_1475</name>
</gene>
<evidence type="ECO:0000259" key="1">
    <source>
        <dbReference type="Pfam" id="PF00158"/>
    </source>
</evidence>
<feature type="domain" description="Sigma-54 factor interaction" evidence="1">
    <location>
        <begin position="189"/>
        <end position="249"/>
    </location>
</feature>
<dbReference type="PANTHER" id="PTHR42759">
    <property type="entry name" value="MOXR FAMILY PROTEIN"/>
    <property type="match status" value="1"/>
</dbReference>
<sequence length="438" mass="48713">MQRENKHLIDLYEMPPCTLSVSGRFIHRIREMVATDEDAFPLIFGLGHVKRRLVEVLATGSGALIKGDFGVGKTHLSNAVFTVLQGYYLTHPVYTNVGCPVRENSIHLYNYIVENDHSALDNVCPVCRHKYAASPAKLIPIERIYITEGSGFARLQGNEDIEPEKILGMYHLLRFAEIGDPFDPRVLEGGKIAQASGGVLFVDELGLMNNEAQYALIQALQERRFTPSNSRMTFPVDLLFVSTTNNTNDFRIHKAVANRLVGIPVGRVGFGDEILIVQKELAKNGLGVRLPKLFLEFIVSTIRELNNIAVYLGPRSSIRAARIACVSAFIEGRTTVSFCDVKEGLHTEIAGQGDEESFDEINEMLSKDFPSVVEFIKQRVPAIETAFAVIDNYKDADTAFLNMDMQLIDDIVAYLSEDDSRPETIKAYLDAYAVTCGV</sequence>
<comment type="caution">
    <text evidence="2">The sequence shown here is derived from an EMBL/GenBank/DDBJ whole genome shotgun (WGS) entry which is preliminary data.</text>
</comment>